<evidence type="ECO:0000256" key="1">
    <source>
        <dbReference type="SAM" id="MobiDB-lite"/>
    </source>
</evidence>
<feature type="compositionally biased region" description="Low complexity" evidence="1">
    <location>
        <begin position="567"/>
        <end position="589"/>
    </location>
</feature>
<dbReference type="InterPro" id="IPR000873">
    <property type="entry name" value="AMP-dep_synth/lig_dom"/>
</dbReference>
<dbReference type="GO" id="GO:0008610">
    <property type="term" value="P:lipid biosynthetic process"/>
    <property type="evidence" value="ECO:0007669"/>
    <property type="project" value="UniProtKB-ARBA"/>
</dbReference>
<feature type="compositionally biased region" description="Polar residues" evidence="1">
    <location>
        <begin position="605"/>
        <end position="616"/>
    </location>
</feature>
<feature type="region of interest" description="Disordered" evidence="1">
    <location>
        <begin position="557"/>
        <end position="650"/>
    </location>
</feature>
<dbReference type="SUPFAM" id="SSF56801">
    <property type="entry name" value="Acetyl-CoA synthetase-like"/>
    <property type="match status" value="1"/>
</dbReference>
<dbReference type="Gene3D" id="3.30.559.10">
    <property type="entry name" value="Chloramphenicol acetyltransferase-like domain"/>
    <property type="match status" value="1"/>
</dbReference>
<dbReference type="GO" id="GO:0044550">
    <property type="term" value="P:secondary metabolite biosynthetic process"/>
    <property type="evidence" value="ECO:0007669"/>
    <property type="project" value="TreeGrafter"/>
</dbReference>
<evidence type="ECO:0000259" key="2">
    <source>
        <dbReference type="Pfam" id="PF00501"/>
    </source>
</evidence>
<dbReference type="EMBL" id="JAOG01000002">
    <property type="protein sequence ID" value="EUA55042.1"/>
    <property type="molecule type" value="Genomic_DNA"/>
</dbReference>
<dbReference type="PATRIC" id="fig|1299331.3.peg.3113"/>
<dbReference type="GO" id="GO:0003824">
    <property type="term" value="F:catalytic activity"/>
    <property type="evidence" value="ECO:0007669"/>
    <property type="project" value="InterPro"/>
</dbReference>
<dbReference type="InterPro" id="IPR001242">
    <property type="entry name" value="Condensation_dom"/>
</dbReference>
<dbReference type="InterPro" id="IPR042099">
    <property type="entry name" value="ANL_N_sf"/>
</dbReference>
<evidence type="ECO:0000313" key="5">
    <source>
        <dbReference type="Proteomes" id="UP000020825"/>
    </source>
</evidence>
<feature type="compositionally biased region" description="Basic residues" evidence="1">
    <location>
        <begin position="557"/>
        <end position="566"/>
    </location>
</feature>
<feature type="domain" description="AMP-dependent synthetase/ligase" evidence="2">
    <location>
        <begin position="499"/>
        <end position="544"/>
    </location>
</feature>
<name>X8CF81_MYCIT</name>
<evidence type="ECO:0000313" key="4">
    <source>
        <dbReference type="EMBL" id="EUA55042.1"/>
    </source>
</evidence>
<gene>
    <name evidence="4" type="ORF">I550_3193</name>
</gene>
<evidence type="ECO:0000259" key="3">
    <source>
        <dbReference type="Pfam" id="PF00668"/>
    </source>
</evidence>
<dbReference type="PANTHER" id="PTHR45527:SF1">
    <property type="entry name" value="FATTY ACID SYNTHASE"/>
    <property type="match status" value="1"/>
</dbReference>
<reference evidence="4 5" key="1">
    <citation type="submission" date="2013-12" db="EMBL/GenBank/DDBJ databases">
        <authorList>
            <person name="Zelazny A."/>
            <person name="Olivier K."/>
            <person name="Holland S."/>
            <person name="Lenaerts A."/>
            <person name="Ordway D."/>
            <person name="DeGroote M.A."/>
            <person name="Parker T."/>
            <person name="Sizemore C."/>
            <person name="Tallon L.J."/>
            <person name="Sadzewicz L.K."/>
            <person name="Sengamalay N."/>
            <person name="Fraser C.M."/>
            <person name="Hine E."/>
            <person name="Shefchek K.A."/>
            <person name="Das S.P."/>
            <person name="Tettelin H."/>
        </authorList>
    </citation>
    <scope>NUCLEOTIDE SEQUENCE [LARGE SCALE GENOMIC DNA]</scope>
    <source>
        <strain evidence="4 5">1956</strain>
    </source>
</reference>
<dbReference type="GO" id="GO:0005737">
    <property type="term" value="C:cytoplasm"/>
    <property type="evidence" value="ECO:0007669"/>
    <property type="project" value="TreeGrafter"/>
</dbReference>
<accession>X8CF81</accession>
<dbReference type="Gene3D" id="3.40.50.12780">
    <property type="entry name" value="N-terminal domain of ligase-like"/>
    <property type="match status" value="1"/>
</dbReference>
<dbReference type="AlphaFoldDB" id="X8CF81"/>
<dbReference type="GO" id="GO:0043041">
    <property type="term" value="P:amino acid activation for nonribosomal peptide biosynthetic process"/>
    <property type="evidence" value="ECO:0007669"/>
    <property type="project" value="TreeGrafter"/>
</dbReference>
<feature type="domain" description="Condensation" evidence="3">
    <location>
        <begin position="48"/>
        <end position="476"/>
    </location>
</feature>
<dbReference type="SUPFAM" id="SSF52777">
    <property type="entry name" value="CoA-dependent acyltransferases"/>
    <property type="match status" value="2"/>
</dbReference>
<feature type="compositionally biased region" description="Low complexity" evidence="1">
    <location>
        <begin position="632"/>
        <end position="650"/>
    </location>
</feature>
<dbReference type="PANTHER" id="PTHR45527">
    <property type="entry name" value="NONRIBOSOMAL PEPTIDE SYNTHETASE"/>
    <property type="match status" value="1"/>
</dbReference>
<sequence>MSRLWFDALAGICAHVRRDGGGLTPSDIAPARLDQQQIDELERRYDVADILPLTPLQQGLLFHSTTQPDGDVYAVQLTITLRGGLDPQRLHHAVQNAVARHPNLAARFCSGFGDPVQIIPVTPEIAYRHVELDGDADDIDDQVRRMSAAERAAVRDLDDQPPLRATLIRTADQEFRFVLTVHHIVMDGWSLPILLQEIFACYYGSRLPAAPPYRRFVTWLAARDAPAARAAWRDALDGFDTPALVGPAGRAELGPRGAAAVRLSAETTGALGELARSCRTTLNTVLQAAWAQLLMSLTGRHDVAFGTAVSGRPAELPGAESMVGLLINTVPVRAQATATTTVAEFLDRLQRAHNDTVEHQHLALNEIHRVTGHDQLFDTLLVYENYPIDAAALSAADDLTATEFTSHDYNHYPLSLQAVPGDELRLRIEFDTDVFEPAAVDALADRLRRLLTAMPADPDRPLRSLDALDAPERAQLQLWGNQAVLAAESSAALSLPALFAAQVSRVPDAGAVTFEGRSMTYRELDEASNRLAHRLIERGAGPGSAWRCCSRVRPRRSWRSSRRSRRGPPTCRSTPRCPRRASSSCSATPPRSPRSPPPACGPGWTDSTCRSSTPVKPTSGPPGRCRRPRPRTSPTSSTPRGRPASPKVLP</sequence>
<dbReference type="Gene3D" id="3.30.559.30">
    <property type="entry name" value="Nonribosomal peptide synthetase, condensation domain"/>
    <property type="match status" value="1"/>
</dbReference>
<comment type="caution">
    <text evidence="4">The sequence shown here is derived from an EMBL/GenBank/DDBJ whole genome shotgun (WGS) entry which is preliminary data.</text>
</comment>
<dbReference type="GO" id="GO:0031177">
    <property type="term" value="F:phosphopantetheine binding"/>
    <property type="evidence" value="ECO:0007669"/>
    <property type="project" value="TreeGrafter"/>
</dbReference>
<dbReference type="Proteomes" id="UP000020825">
    <property type="component" value="Unassembled WGS sequence"/>
</dbReference>
<proteinExistence type="predicted"/>
<dbReference type="InterPro" id="IPR023213">
    <property type="entry name" value="CAT-like_dom_sf"/>
</dbReference>
<dbReference type="Pfam" id="PF00668">
    <property type="entry name" value="Condensation"/>
    <property type="match status" value="1"/>
</dbReference>
<feature type="compositionally biased region" description="Pro residues" evidence="1">
    <location>
        <begin position="590"/>
        <end position="600"/>
    </location>
</feature>
<dbReference type="Pfam" id="PF00501">
    <property type="entry name" value="AMP-binding"/>
    <property type="match status" value="1"/>
</dbReference>
<organism evidence="4 5">
    <name type="scientific">Mycobacterium intracellulare 1956</name>
    <dbReference type="NCBI Taxonomy" id="1299331"/>
    <lineage>
        <taxon>Bacteria</taxon>
        <taxon>Bacillati</taxon>
        <taxon>Actinomycetota</taxon>
        <taxon>Actinomycetes</taxon>
        <taxon>Mycobacteriales</taxon>
        <taxon>Mycobacteriaceae</taxon>
        <taxon>Mycobacterium</taxon>
        <taxon>Mycobacterium avium complex (MAC)</taxon>
    </lineage>
</organism>
<protein>
    <submittedName>
        <fullName evidence="4">Condensation domain protein</fullName>
    </submittedName>
</protein>